<name>A0A183G9M8_HELPZ</name>
<keyword evidence="2" id="KW-1185">Reference proteome</keyword>
<evidence type="ECO:0000313" key="1">
    <source>
        <dbReference type="EMBL" id="VDP12425.1"/>
    </source>
</evidence>
<reference evidence="1 2" key="1">
    <citation type="submission" date="2018-11" db="EMBL/GenBank/DDBJ databases">
        <authorList>
            <consortium name="Pathogen Informatics"/>
        </authorList>
    </citation>
    <scope>NUCLEOTIDE SEQUENCE [LARGE SCALE GENOMIC DNA]</scope>
</reference>
<dbReference type="OrthoDB" id="442460at2759"/>
<dbReference type="EMBL" id="UZAH01030828">
    <property type="protein sequence ID" value="VDP12425.1"/>
    <property type="molecule type" value="Genomic_DNA"/>
</dbReference>
<dbReference type="PANTHER" id="PTHR33524:SF2">
    <property type="entry name" value="SET DOMAIN-CONTAINING PROTEIN 9"/>
    <property type="match status" value="1"/>
</dbReference>
<dbReference type="PANTHER" id="PTHR33524">
    <property type="entry name" value="C5ORF35"/>
    <property type="match status" value="1"/>
</dbReference>
<dbReference type="AlphaFoldDB" id="A0A183G9M8"/>
<dbReference type="Proteomes" id="UP000050761">
    <property type="component" value="Unassembled WGS sequence"/>
</dbReference>
<accession>A0A183G9M8</accession>
<dbReference type="CDD" id="cd10537">
    <property type="entry name" value="SET_SETD9"/>
    <property type="match status" value="1"/>
</dbReference>
<proteinExistence type="predicted"/>
<dbReference type="InterPro" id="IPR040415">
    <property type="entry name" value="SETD9"/>
</dbReference>
<organism evidence="2 3">
    <name type="scientific">Heligmosomoides polygyrus</name>
    <name type="common">Parasitic roundworm</name>
    <dbReference type="NCBI Taxonomy" id="6339"/>
    <lineage>
        <taxon>Eukaryota</taxon>
        <taxon>Metazoa</taxon>
        <taxon>Ecdysozoa</taxon>
        <taxon>Nematoda</taxon>
        <taxon>Chromadorea</taxon>
        <taxon>Rhabditida</taxon>
        <taxon>Rhabditina</taxon>
        <taxon>Rhabditomorpha</taxon>
        <taxon>Strongyloidea</taxon>
        <taxon>Heligmosomidae</taxon>
        <taxon>Heligmosomoides</taxon>
    </lineage>
</organism>
<evidence type="ECO:0000313" key="3">
    <source>
        <dbReference type="WBParaSite" id="HPBE_0001865201-mRNA-1"/>
    </source>
</evidence>
<gene>
    <name evidence="1" type="ORF">HPBE_LOCUS18651</name>
</gene>
<protein>
    <submittedName>
        <fullName evidence="3">SET domain-containing protein</fullName>
    </submittedName>
</protein>
<sequence length="239" mass="27265">MAYARLARKDRSAIPATIDVSREEIDGHLRSTFEVLEKEFHDISFASSVSHEERSRAGAILESHLGYRLTRRPSTIAKCGQGVFVEEGKVDGRRVVALYPGTIYDPWDSVLLQSIGNHFVLRCQDGVIVDGSDVRLSRRIHRSCSYRDLSPDVSDLTWLEEEPFNYLNVGQYINNEPAPGMHNVQYLDLDIHQWPRRLRKFLPFVVYSPHRTAPLRVVVLVSVREIPAGEELFSAYISK</sequence>
<accession>A0A3P8C1U2</accession>
<evidence type="ECO:0000313" key="2">
    <source>
        <dbReference type="Proteomes" id="UP000050761"/>
    </source>
</evidence>
<dbReference type="WBParaSite" id="HPBE_0001865201-mRNA-1">
    <property type="protein sequence ID" value="HPBE_0001865201-mRNA-1"/>
    <property type="gene ID" value="HPBE_0001865201"/>
</dbReference>
<reference evidence="3" key="2">
    <citation type="submission" date="2019-09" db="UniProtKB">
        <authorList>
            <consortium name="WormBaseParasite"/>
        </authorList>
    </citation>
    <scope>IDENTIFICATION</scope>
</reference>